<dbReference type="Proteomes" id="UP000268623">
    <property type="component" value="Unassembled WGS sequence"/>
</dbReference>
<feature type="compositionally biased region" description="Low complexity" evidence="1">
    <location>
        <begin position="296"/>
        <end position="313"/>
    </location>
</feature>
<gene>
    <name evidence="2" type="ORF">D1O30_03490</name>
</gene>
<evidence type="ECO:0000256" key="1">
    <source>
        <dbReference type="SAM" id="MobiDB-lite"/>
    </source>
</evidence>
<evidence type="ECO:0000313" key="3">
    <source>
        <dbReference type="Proteomes" id="UP000268623"/>
    </source>
</evidence>
<keyword evidence="3" id="KW-1185">Reference proteome</keyword>
<sequence length="353" mass="40673">MPKLTQTFAFEGTLSIDSNDKIIEVPRYKFSEKMHAYFTAIAAENMALDRIWKDKCTECVHDGEIRLTSRSKKSDKLLQEALEYFILNELSLHLSDFFNNDAMDKSEVVTLQRNEIPAVLLENRVLELFSRPMDQREAFTGHGPHKGPGKVVFAIGTGGAIYDHFELTLPKKTQVVRLPNNSIEIRTRRFNMSIDIEPVRFRTVFPRQFEQLYMKRNFMEVDNYKVDVNIHIKFKLMAFLSGKRWEYYRWLDSFLLAFRESFSSKFFLKNICWEQALTSMIISSDVIGGKPKMKKASSASAPAGEEPAPTGSEVVVKPHYKLDELLTQCDTLVDPTAEERAWLDDKTQGSELL</sequence>
<organism evidence="2 3">
    <name type="scientific">Methylocystis hirsuta</name>
    <dbReference type="NCBI Taxonomy" id="369798"/>
    <lineage>
        <taxon>Bacteria</taxon>
        <taxon>Pseudomonadati</taxon>
        <taxon>Pseudomonadota</taxon>
        <taxon>Alphaproteobacteria</taxon>
        <taxon>Hyphomicrobiales</taxon>
        <taxon>Methylocystaceae</taxon>
        <taxon>Methylocystis</taxon>
    </lineage>
</organism>
<dbReference type="AlphaFoldDB" id="A0A3M9XM84"/>
<dbReference type="EMBL" id="QWDD01000001">
    <property type="protein sequence ID" value="RNJ48822.1"/>
    <property type="molecule type" value="Genomic_DNA"/>
</dbReference>
<evidence type="ECO:0000313" key="2">
    <source>
        <dbReference type="EMBL" id="RNJ48822.1"/>
    </source>
</evidence>
<comment type="caution">
    <text evidence="2">The sequence shown here is derived from an EMBL/GenBank/DDBJ whole genome shotgun (WGS) entry which is preliminary data.</text>
</comment>
<accession>A0A3M9XM84</accession>
<protein>
    <submittedName>
        <fullName evidence="2">Uncharacterized protein</fullName>
    </submittedName>
</protein>
<reference evidence="2 3" key="1">
    <citation type="submission" date="2018-08" db="EMBL/GenBank/DDBJ databases">
        <title>Genome sequence of Methylocystis hirsuta CSC1, a methanotroph able to accumulate PHAs.</title>
        <authorList>
            <person name="Bordel S."/>
            <person name="Rodriguez E."/>
            <person name="Gancedo J."/>
            <person name="Munoz R."/>
        </authorList>
    </citation>
    <scope>NUCLEOTIDE SEQUENCE [LARGE SCALE GENOMIC DNA]</scope>
    <source>
        <strain evidence="2 3">CSC1</strain>
    </source>
</reference>
<proteinExistence type="predicted"/>
<feature type="region of interest" description="Disordered" evidence="1">
    <location>
        <begin position="295"/>
        <end position="314"/>
    </location>
</feature>
<name>A0A3M9XM84_9HYPH</name>